<protein>
    <submittedName>
        <fullName evidence="1">Uncharacterized protein</fullName>
    </submittedName>
</protein>
<evidence type="ECO:0000313" key="1">
    <source>
        <dbReference type="EMBL" id="GFY29908.1"/>
    </source>
</evidence>
<reference evidence="1" key="1">
    <citation type="submission" date="2020-08" db="EMBL/GenBank/DDBJ databases">
        <title>Multicomponent nature underlies the extraordinary mechanical properties of spider dragline silk.</title>
        <authorList>
            <person name="Kono N."/>
            <person name="Nakamura H."/>
            <person name="Mori M."/>
            <person name="Yoshida Y."/>
            <person name="Ohtoshi R."/>
            <person name="Malay A.D."/>
            <person name="Moran D.A.P."/>
            <person name="Tomita M."/>
            <person name="Numata K."/>
            <person name="Arakawa K."/>
        </authorList>
    </citation>
    <scope>NUCLEOTIDE SEQUENCE</scope>
</reference>
<keyword evidence="2" id="KW-1185">Reference proteome</keyword>
<dbReference type="AlphaFoldDB" id="A0A8X6W7X0"/>
<name>A0A8X6W7X0_TRICX</name>
<gene>
    <name evidence="1" type="ORF">TNCV_4072211</name>
</gene>
<dbReference type="Proteomes" id="UP000887159">
    <property type="component" value="Unassembled WGS sequence"/>
</dbReference>
<organism evidence="1 2">
    <name type="scientific">Trichonephila clavipes</name>
    <name type="common">Golden silk orbweaver</name>
    <name type="synonym">Nephila clavipes</name>
    <dbReference type="NCBI Taxonomy" id="2585209"/>
    <lineage>
        <taxon>Eukaryota</taxon>
        <taxon>Metazoa</taxon>
        <taxon>Ecdysozoa</taxon>
        <taxon>Arthropoda</taxon>
        <taxon>Chelicerata</taxon>
        <taxon>Arachnida</taxon>
        <taxon>Araneae</taxon>
        <taxon>Araneomorphae</taxon>
        <taxon>Entelegynae</taxon>
        <taxon>Araneoidea</taxon>
        <taxon>Nephilidae</taxon>
        <taxon>Trichonephila</taxon>
    </lineage>
</organism>
<evidence type="ECO:0000313" key="2">
    <source>
        <dbReference type="Proteomes" id="UP000887159"/>
    </source>
</evidence>
<dbReference type="EMBL" id="BMAU01021390">
    <property type="protein sequence ID" value="GFY29908.1"/>
    <property type="molecule type" value="Genomic_DNA"/>
</dbReference>
<proteinExistence type="predicted"/>
<comment type="caution">
    <text evidence="1">The sequence shown here is derived from an EMBL/GenBank/DDBJ whole genome shotgun (WGS) entry which is preliminary data.</text>
</comment>
<sequence length="72" mass="8105">MYLWRITRKKASEPGELISANVCGSFGSPCYAHVPAQKRRKIDKKAFMSILPSIPSRAALWDMMEMNDTESG</sequence>
<accession>A0A8X6W7X0</accession>